<protein>
    <submittedName>
        <fullName evidence="1">Uncharacterized protein</fullName>
    </submittedName>
</protein>
<evidence type="ECO:0000313" key="2">
    <source>
        <dbReference type="Proteomes" id="UP001230504"/>
    </source>
</evidence>
<dbReference type="EMBL" id="JAHLJV010000002">
    <property type="protein sequence ID" value="KAK1599579.1"/>
    <property type="molecule type" value="Genomic_DNA"/>
</dbReference>
<organism evidence="1 2">
    <name type="scientific">Colletotrichum navitas</name>
    <dbReference type="NCBI Taxonomy" id="681940"/>
    <lineage>
        <taxon>Eukaryota</taxon>
        <taxon>Fungi</taxon>
        <taxon>Dikarya</taxon>
        <taxon>Ascomycota</taxon>
        <taxon>Pezizomycotina</taxon>
        <taxon>Sordariomycetes</taxon>
        <taxon>Hypocreomycetidae</taxon>
        <taxon>Glomerellales</taxon>
        <taxon>Glomerellaceae</taxon>
        <taxon>Colletotrichum</taxon>
        <taxon>Colletotrichum graminicola species complex</taxon>
    </lineage>
</organism>
<dbReference type="AlphaFoldDB" id="A0AAD8QEE9"/>
<proteinExistence type="predicted"/>
<name>A0AAD8QEE9_9PEZI</name>
<dbReference type="RefSeq" id="XP_060420168.1">
    <property type="nucleotide sequence ID" value="XM_060550993.1"/>
</dbReference>
<comment type="caution">
    <text evidence="1">The sequence shown here is derived from an EMBL/GenBank/DDBJ whole genome shotgun (WGS) entry which is preliminary data.</text>
</comment>
<gene>
    <name evidence="1" type="ORF">LY79DRAFT_144885</name>
</gene>
<dbReference type="Proteomes" id="UP001230504">
    <property type="component" value="Unassembled WGS sequence"/>
</dbReference>
<sequence length="199" mass="22197">MLICSEPPALPHQGFWGSIPRRRESLRGMMRRKIDVEGLVPRCALSWRSSPSLRVQYAGGRDTENIWPIATPKSLHDMTSMPCCCRCCCLGGRGASESRGLSACRSNRRTLSCLYPCANAGLGTWFHRRTRRRCRYRNHGHAYTAMPFSCRVGWSVSTTATHATACRTQDGPGRLPASVTCALFGPLHTPLLFLRVCRL</sequence>
<evidence type="ECO:0000313" key="1">
    <source>
        <dbReference type="EMBL" id="KAK1599579.1"/>
    </source>
</evidence>
<dbReference type="GeneID" id="85435233"/>
<accession>A0AAD8QEE9</accession>
<keyword evidence="2" id="KW-1185">Reference proteome</keyword>
<reference evidence="1" key="1">
    <citation type="submission" date="2021-06" db="EMBL/GenBank/DDBJ databases">
        <title>Comparative genomics, transcriptomics and evolutionary studies reveal genomic signatures of adaptation to plant cell wall in hemibiotrophic fungi.</title>
        <authorList>
            <consortium name="DOE Joint Genome Institute"/>
            <person name="Baroncelli R."/>
            <person name="Diaz J.F."/>
            <person name="Benocci T."/>
            <person name="Peng M."/>
            <person name="Battaglia E."/>
            <person name="Haridas S."/>
            <person name="Andreopoulos W."/>
            <person name="Labutti K."/>
            <person name="Pangilinan J."/>
            <person name="Floch G.L."/>
            <person name="Makela M.R."/>
            <person name="Henrissat B."/>
            <person name="Grigoriev I.V."/>
            <person name="Crouch J.A."/>
            <person name="De Vries R.P."/>
            <person name="Sukno S.A."/>
            <person name="Thon M.R."/>
        </authorList>
    </citation>
    <scope>NUCLEOTIDE SEQUENCE</scope>
    <source>
        <strain evidence="1">CBS 125086</strain>
    </source>
</reference>